<feature type="signal peptide" evidence="1">
    <location>
        <begin position="1"/>
        <end position="29"/>
    </location>
</feature>
<evidence type="ECO:0000256" key="1">
    <source>
        <dbReference type="SAM" id="SignalP"/>
    </source>
</evidence>
<evidence type="ECO:0000313" key="3">
    <source>
        <dbReference type="Proteomes" id="UP000001072"/>
    </source>
</evidence>
<keyword evidence="3" id="KW-1185">Reference proteome</keyword>
<reference evidence="3" key="1">
    <citation type="journal article" date="2011" name="Proc. Natl. Acad. Sci. U.S.A.">
        <title>Obligate biotrophy features unraveled by the genomic analysis of rust fungi.</title>
        <authorList>
            <person name="Duplessis S."/>
            <person name="Cuomo C.A."/>
            <person name="Lin Y.-C."/>
            <person name="Aerts A."/>
            <person name="Tisserant E."/>
            <person name="Veneault-Fourrey C."/>
            <person name="Joly D.L."/>
            <person name="Hacquard S."/>
            <person name="Amselem J."/>
            <person name="Cantarel B.L."/>
            <person name="Chiu R."/>
            <person name="Coutinho P.M."/>
            <person name="Feau N."/>
            <person name="Field M."/>
            <person name="Frey P."/>
            <person name="Gelhaye E."/>
            <person name="Goldberg J."/>
            <person name="Grabherr M.G."/>
            <person name="Kodira C.D."/>
            <person name="Kohler A."/>
            <person name="Kuees U."/>
            <person name="Lindquist E.A."/>
            <person name="Lucas S.M."/>
            <person name="Mago R."/>
            <person name="Mauceli E."/>
            <person name="Morin E."/>
            <person name="Murat C."/>
            <person name="Pangilinan J.L."/>
            <person name="Park R."/>
            <person name="Pearson M."/>
            <person name="Quesneville H."/>
            <person name="Rouhier N."/>
            <person name="Sakthikumar S."/>
            <person name="Salamov A.A."/>
            <person name="Schmutz J."/>
            <person name="Selles B."/>
            <person name="Shapiro H."/>
            <person name="Tanguay P."/>
            <person name="Tuskan G.A."/>
            <person name="Henrissat B."/>
            <person name="Van de Peer Y."/>
            <person name="Rouze P."/>
            <person name="Ellis J.G."/>
            <person name="Dodds P.N."/>
            <person name="Schein J.E."/>
            <person name="Zhong S."/>
            <person name="Hamelin R.C."/>
            <person name="Grigoriev I.V."/>
            <person name="Szabo L.J."/>
            <person name="Martin F."/>
        </authorList>
    </citation>
    <scope>NUCLEOTIDE SEQUENCE [LARGE SCALE GENOMIC DNA]</scope>
    <source>
        <strain evidence="3">98AG31 / pathotype 3-4-7</strain>
    </source>
</reference>
<dbReference type="RefSeq" id="XP_007415235.1">
    <property type="nucleotide sequence ID" value="XM_007415173.1"/>
</dbReference>
<dbReference type="GeneID" id="18936133"/>
<sequence length="327" mass="35761">MMAINSLRLSVNLTLLGFVLVNILGYSRAANNLPEDAPFTVPKQNVESSLKCIDASKPMNKPGGVILLVHGTLSAPDTWDHYVKVLPKKYNVCTIKLPDNSLSDVQVASEYVAYAIKILAQQSDTEKVKVICHSQGCLNTQWALTFWPSLRIKVESFIALAGDFAGTTAAKISCQSPKKDCPISYAQQSPNSNFLKALNSDQDSDSGASALVLTFSIYSDLDDVVESSSSQLPGAKLIPIQSFCGKSYRLTHLPIVIDSSTYQIVQDVLEFNSFLPSRVKFPCQLETLPLPDMDTLFKSPSFSRKSNLEPGLKPYVCSRGYATQCDS</sequence>
<dbReference type="InterPro" id="IPR053228">
    <property type="entry name" value="Stereospecific_Lipase"/>
</dbReference>
<feature type="chain" id="PRO_5003321926" evidence="1">
    <location>
        <begin position="30"/>
        <end position="327"/>
    </location>
</feature>
<protein>
    <submittedName>
        <fullName evidence="2">Lipase</fullName>
    </submittedName>
</protein>
<dbReference type="OrthoDB" id="4605274at2759"/>
<dbReference type="PANTHER" id="PTHR37574:SF1">
    <property type="entry name" value="LIPASE B"/>
    <property type="match status" value="1"/>
</dbReference>
<accession>F4S1J1</accession>
<dbReference type="VEuPathDB" id="FungiDB:MELLADRAFT_92110"/>
<dbReference type="KEGG" id="mlr:MELLADRAFT_92110"/>
<keyword evidence="1" id="KW-0732">Signal</keyword>
<dbReference type="InParanoid" id="F4S1J1"/>
<dbReference type="eggNOG" id="ENOG502S0V3">
    <property type="taxonomic scope" value="Eukaryota"/>
</dbReference>
<dbReference type="AlphaFoldDB" id="F4S1J1"/>
<dbReference type="InterPro" id="IPR029058">
    <property type="entry name" value="AB_hydrolase_fold"/>
</dbReference>
<gene>
    <name evidence="2" type="ORF">MELLADRAFT_92110</name>
</gene>
<proteinExistence type="predicted"/>
<name>F4S1J1_MELLP</name>
<dbReference type="SUPFAM" id="SSF53474">
    <property type="entry name" value="alpha/beta-Hydrolases"/>
    <property type="match status" value="1"/>
</dbReference>
<dbReference type="Proteomes" id="UP000001072">
    <property type="component" value="Unassembled WGS sequence"/>
</dbReference>
<dbReference type="EMBL" id="GL883138">
    <property type="protein sequence ID" value="EGG01385.1"/>
    <property type="molecule type" value="Genomic_DNA"/>
</dbReference>
<dbReference type="HOGENOM" id="CLU_029537_3_0_1"/>
<dbReference type="Gene3D" id="3.40.50.1820">
    <property type="entry name" value="alpha/beta hydrolase"/>
    <property type="match status" value="1"/>
</dbReference>
<evidence type="ECO:0000313" key="2">
    <source>
        <dbReference type="EMBL" id="EGG01385.1"/>
    </source>
</evidence>
<dbReference type="PANTHER" id="PTHR37574">
    <property type="entry name" value="LIPASE B"/>
    <property type="match status" value="1"/>
</dbReference>
<organism evidence="3">
    <name type="scientific">Melampsora larici-populina (strain 98AG31 / pathotype 3-4-7)</name>
    <name type="common">Poplar leaf rust fungus</name>
    <dbReference type="NCBI Taxonomy" id="747676"/>
    <lineage>
        <taxon>Eukaryota</taxon>
        <taxon>Fungi</taxon>
        <taxon>Dikarya</taxon>
        <taxon>Basidiomycota</taxon>
        <taxon>Pucciniomycotina</taxon>
        <taxon>Pucciniomycetes</taxon>
        <taxon>Pucciniales</taxon>
        <taxon>Melampsoraceae</taxon>
        <taxon>Melampsora</taxon>
    </lineage>
</organism>